<dbReference type="RefSeq" id="WP_280835062.1">
    <property type="nucleotide sequence ID" value="NZ_JARXVE010000011.1"/>
</dbReference>
<proteinExistence type="predicted"/>
<gene>
    <name evidence="1" type="ORF">M2272_005141</name>
</gene>
<evidence type="ECO:0000313" key="2">
    <source>
        <dbReference type="Proteomes" id="UP001160130"/>
    </source>
</evidence>
<dbReference type="Proteomes" id="UP001160130">
    <property type="component" value="Unassembled WGS sequence"/>
</dbReference>
<accession>A0ABT6L8C2</accession>
<keyword evidence="2" id="KW-1185">Reference proteome</keyword>
<name>A0ABT6L8C2_9MYCO</name>
<reference evidence="1 2" key="1">
    <citation type="submission" date="2023-04" db="EMBL/GenBank/DDBJ databases">
        <title>Forest soil microbial communities from Buena Vista Peninsula, Colon Province, Panama.</title>
        <authorList>
            <person name="Bouskill N."/>
        </authorList>
    </citation>
    <scope>NUCLEOTIDE SEQUENCE [LARGE SCALE GENOMIC DNA]</scope>
    <source>
        <strain evidence="1 2">AC80</strain>
    </source>
</reference>
<organism evidence="1 2">
    <name type="scientific">Mycolicibacterium frederiksbergense</name>
    <dbReference type="NCBI Taxonomy" id="117567"/>
    <lineage>
        <taxon>Bacteria</taxon>
        <taxon>Bacillati</taxon>
        <taxon>Actinomycetota</taxon>
        <taxon>Actinomycetes</taxon>
        <taxon>Mycobacteriales</taxon>
        <taxon>Mycobacteriaceae</taxon>
        <taxon>Mycolicibacterium</taxon>
    </lineage>
</organism>
<sequence length="58" mass="6280">MSALDSGTLGSRAVTDLDEIAKARREYLAIGYQLPLQDAERDAGLTEADVQDAKRTGR</sequence>
<comment type="caution">
    <text evidence="1">The sequence shown here is derived from an EMBL/GenBank/DDBJ whole genome shotgun (WGS) entry which is preliminary data.</text>
</comment>
<evidence type="ECO:0000313" key="1">
    <source>
        <dbReference type="EMBL" id="MDH6198482.1"/>
    </source>
</evidence>
<dbReference type="EMBL" id="JARXVE010000011">
    <property type="protein sequence ID" value="MDH6198482.1"/>
    <property type="molecule type" value="Genomic_DNA"/>
</dbReference>
<protein>
    <submittedName>
        <fullName evidence="1">Uncharacterized protein</fullName>
    </submittedName>
</protein>